<dbReference type="PANTHER" id="PTHR43166">
    <property type="entry name" value="AMINO ACID IMPORT ATP-BINDING PROTEIN"/>
    <property type="match status" value="1"/>
</dbReference>
<dbReference type="InterPro" id="IPR003593">
    <property type="entry name" value="AAA+_ATPase"/>
</dbReference>
<dbReference type="AlphaFoldDB" id="A0A3A9J650"/>
<dbReference type="GO" id="GO:0005886">
    <property type="term" value="C:plasma membrane"/>
    <property type="evidence" value="ECO:0007669"/>
    <property type="project" value="UniProtKB-SubCell"/>
</dbReference>
<dbReference type="InterPro" id="IPR030679">
    <property type="entry name" value="ABC_ATPase_HisP-typ"/>
</dbReference>
<evidence type="ECO:0000313" key="12">
    <source>
        <dbReference type="Proteomes" id="UP000274097"/>
    </source>
</evidence>
<keyword evidence="5" id="KW-0547">Nucleotide-binding</keyword>
<organism evidence="10 13">
    <name type="scientific">Teichococcus wenyumeiae</name>
    <dbReference type="NCBI Taxonomy" id="2478470"/>
    <lineage>
        <taxon>Bacteria</taxon>
        <taxon>Pseudomonadati</taxon>
        <taxon>Pseudomonadota</taxon>
        <taxon>Alphaproteobacteria</taxon>
        <taxon>Acetobacterales</taxon>
        <taxon>Roseomonadaceae</taxon>
        <taxon>Roseomonas</taxon>
    </lineage>
</organism>
<reference evidence="10 13" key="1">
    <citation type="submission" date="2018-09" db="EMBL/GenBank/DDBJ databases">
        <title>Roseomonas sp. nov., isolated from feces of Tibetan antelopes in the Qinghai-Tibet plateau, China.</title>
        <authorList>
            <person name="Tian Z."/>
        </authorList>
    </citation>
    <scope>NUCLEOTIDE SEQUENCE [LARGE SCALE GENOMIC DNA]</scope>
    <source>
        <strain evidence="11 12">Z23</strain>
        <strain evidence="10 13">Z24</strain>
    </source>
</reference>
<proteinExistence type="inferred from homology"/>
<dbReference type="PANTHER" id="PTHR43166:SF9">
    <property type="entry name" value="GLUTAMATE_ASPARTATE IMPORT ATP-BINDING PROTEIN GLTL"/>
    <property type="match status" value="1"/>
</dbReference>
<dbReference type="Gene3D" id="3.40.50.300">
    <property type="entry name" value="P-loop containing nucleotide triphosphate hydrolases"/>
    <property type="match status" value="1"/>
</dbReference>
<keyword evidence="4" id="KW-1003">Cell membrane</keyword>
<dbReference type="PIRSF" id="PIRSF039085">
    <property type="entry name" value="ABC_ATPase_HisP"/>
    <property type="match status" value="1"/>
</dbReference>
<dbReference type="InParanoid" id="A0A3A9J650"/>
<dbReference type="Proteomes" id="UP000278036">
    <property type="component" value="Unassembled WGS sequence"/>
</dbReference>
<evidence type="ECO:0000256" key="4">
    <source>
        <dbReference type="ARBA" id="ARBA00022475"/>
    </source>
</evidence>
<evidence type="ECO:0000256" key="5">
    <source>
        <dbReference type="ARBA" id="ARBA00022741"/>
    </source>
</evidence>
<comment type="similarity">
    <text evidence="2">Belongs to the ABC transporter superfamily.</text>
</comment>
<dbReference type="InterPro" id="IPR050086">
    <property type="entry name" value="MetN_ABC_transporter-like"/>
</dbReference>
<evidence type="ECO:0000256" key="2">
    <source>
        <dbReference type="ARBA" id="ARBA00005417"/>
    </source>
</evidence>
<dbReference type="PROSITE" id="PS50893">
    <property type="entry name" value="ABC_TRANSPORTER_2"/>
    <property type="match status" value="1"/>
</dbReference>
<gene>
    <name evidence="10" type="ORF">D6Z83_18390</name>
    <name evidence="11" type="ORF">EBE87_01135</name>
</gene>
<evidence type="ECO:0000256" key="1">
    <source>
        <dbReference type="ARBA" id="ARBA00004202"/>
    </source>
</evidence>
<dbReference type="InterPro" id="IPR017871">
    <property type="entry name" value="ABC_transporter-like_CS"/>
</dbReference>
<keyword evidence="7" id="KW-0029">Amino-acid transport</keyword>
<dbReference type="Proteomes" id="UP000274097">
    <property type="component" value="Unassembled WGS sequence"/>
</dbReference>
<dbReference type="OrthoDB" id="9802264at2"/>
<keyword evidence="12" id="KW-1185">Reference proteome</keyword>
<dbReference type="FunFam" id="3.40.50.300:FF:000020">
    <property type="entry name" value="Amino acid ABC transporter ATP-binding component"/>
    <property type="match status" value="1"/>
</dbReference>
<dbReference type="PROSITE" id="PS00211">
    <property type="entry name" value="ABC_TRANSPORTER_1"/>
    <property type="match status" value="1"/>
</dbReference>
<sequence>MRKTQSPPIVQAQALWKRFGPLAVLKGVDLNVAERELVFIIGPSGSGKSTLLRCLNRLETPDEGIITVDGIDLLSPKTDINKARQRIGMVFQSFNLYPHMTARQNVMLALRKVQGRGRDEAAEMARAALERVGLGERVDHYPAQLSGGQQQRVAIARAIALAPRVMLFDEPTSALDPELVGGVLSVMRELRESGMTMVVVSHEMAFARAAADTVVFMADGEKLEEGPPDQIFGAPRHERTRAFIRQIDRH</sequence>
<dbReference type="SUPFAM" id="SSF52540">
    <property type="entry name" value="P-loop containing nucleoside triphosphate hydrolases"/>
    <property type="match status" value="1"/>
</dbReference>
<evidence type="ECO:0000313" key="10">
    <source>
        <dbReference type="EMBL" id="RKK02707.1"/>
    </source>
</evidence>
<evidence type="ECO:0000259" key="9">
    <source>
        <dbReference type="PROSITE" id="PS50893"/>
    </source>
</evidence>
<comment type="caution">
    <text evidence="10">The sequence shown here is derived from an EMBL/GenBank/DDBJ whole genome shotgun (WGS) entry which is preliminary data.</text>
</comment>
<comment type="subcellular location">
    <subcellularLocation>
        <location evidence="1">Cell membrane</location>
        <topology evidence="1">Peripheral membrane protein</topology>
    </subcellularLocation>
</comment>
<dbReference type="Pfam" id="PF00005">
    <property type="entry name" value="ABC_tran"/>
    <property type="match status" value="1"/>
</dbReference>
<evidence type="ECO:0000256" key="6">
    <source>
        <dbReference type="ARBA" id="ARBA00022840"/>
    </source>
</evidence>
<dbReference type="SMART" id="SM00382">
    <property type="entry name" value="AAA"/>
    <property type="match status" value="1"/>
</dbReference>
<keyword evidence="6 10" id="KW-0067">ATP-binding</keyword>
<dbReference type="InterPro" id="IPR003439">
    <property type="entry name" value="ABC_transporter-like_ATP-bd"/>
</dbReference>
<accession>A0A3A9J650</accession>
<keyword evidence="3" id="KW-0813">Transport</keyword>
<dbReference type="GO" id="GO:0016887">
    <property type="term" value="F:ATP hydrolysis activity"/>
    <property type="evidence" value="ECO:0007669"/>
    <property type="project" value="InterPro"/>
</dbReference>
<dbReference type="GO" id="GO:0005524">
    <property type="term" value="F:ATP binding"/>
    <property type="evidence" value="ECO:0007669"/>
    <property type="project" value="UniProtKB-KW"/>
</dbReference>
<evidence type="ECO:0000256" key="3">
    <source>
        <dbReference type="ARBA" id="ARBA00022448"/>
    </source>
</evidence>
<dbReference type="InterPro" id="IPR027417">
    <property type="entry name" value="P-loop_NTPase"/>
</dbReference>
<name>A0A3A9J650_9PROT</name>
<protein>
    <submittedName>
        <fullName evidence="11">ATP-binding cassette domain-containing protein</fullName>
    </submittedName>
    <submittedName>
        <fullName evidence="10">Amino acid ABC transporter ATP-binding protein</fullName>
    </submittedName>
</protein>
<evidence type="ECO:0000256" key="7">
    <source>
        <dbReference type="ARBA" id="ARBA00022970"/>
    </source>
</evidence>
<dbReference type="EMBL" id="RFLX01000001">
    <property type="protein sequence ID" value="RMI27015.1"/>
    <property type="molecule type" value="Genomic_DNA"/>
</dbReference>
<evidence type="ECO:0000313" key="11">
    <source>
        <dbReference type="EMBL" id="RMI27015.1"/>
    </source>
</evidence>
<keyword evidence="8" id="KW-0472">Membrane</keyword>
<dbReference type="RefSeq" id="WP_120639716.1">
    <property type="nucleotide sequence ID" value="NZ_RAQU01000132.1"/>
</dbReference>
<evidence type="ECO:0000313" key="13">
    <source>
        <dbReference type="Proteomes" id="UP000278036"/>
    </source>
</evidence>
<dbReference type="GO" id="GO:0015424">
    <property type="term" value="F:ABC-type amino acid transporter activity"/>
    <property type="evidence" value="ECO:0007669"/>
    <property type="project" value="InterPro"/>
</dbReference>
<dbReference type="EMBL" id="RAQU01000132">
    <property type="protein sequence ID" value="RKK02707.1"/>
    <property type="molecule type" value="Genomic_DNA"/>
</dbReference>
<dbReference type="CDD" id="cd03262">
    <property type="entry name" value="ABC_HisP_GlnQ"/>
    <property type="match status" value="1"/>
</dbReference>
<evidence type="ECO:0000256" key="8">
    <source>
        <dbReference type="ARBA" id="ARBA00023136"/>
    </source>
</evidence>
<feature type="domain" description="ABC transporter" evidence="9">
    <location>
        <begin position="10"/>
        <end position="244"/>
    </location>
</feature>